<evidence type="ECO:0000256" key="1">
    <source>
        <dbReference type="SAM" id="SignalP"/>
    </source>
</evidence>
<reference evidence="2" key="1">
    <citation type="submission" date="2023-10" db="EMBL/GenBank/DDBJ databases">
        <title>Genome assembly of Pristionchus species.</title>
        <authorList>
            <person name="Yoshida K."/>
            <person name="Sommer R.J."/>
        </authorList>
    </citation>
    <scope>NUCLEOTIDE SEQUENCE</scope>
    <source>
        <strain evidence="2">RS0144</strain>
    </source>
</reference>
<proteinExistence type="predicted"/>
<dbReference type="Proteomes" id="UP001432027">
    <property type="component" value="Unassembled WGS sequence"/>
</dbReference>
<dbReference type="Gene3D" id="3.10.100.10">
    <property type="entry name" value="Mannose-Binding Protein A, subunit A"/>
    <property type="match status" value="1"/>
</dbReference>
<organism evidence="2 3">
    <name type="scientific">Pristionchus entomophagus</name>
    <dbReference type="NCBI Taxonomy" id="358040"/>
    <lineage>
        <taxon>Eukaryota</taxon>
        <taxon>Metazoa</taxon>
        <taxon>Ecdysozoa</taxon>
        <taxon>Nematoda</taxon>
        <taxon>Chromadorea</taxon>
        <taxon>Rhabditida</taxon>
        <taxon>Rhabditina</taxon>
        <taxon>Diplogasteromorpha</taxon>
        <taxon>Diplogasteroidea</taxon>
        <taxon>Neodiplogasteridae</taxon>
        <taxon>Pristionchus</taxon>
    </lineage>
</organism>
<evidence type="ECO:0000313" key="3">
    <source>
        <dbReference type="Proteomes" id="UP001432027"/>
    </source>
</evidence>
<gene>
    <name evidence="2" type="ORF">PENTCL1PPCAC_7862</name>
</gene>
<feature type="chain" id="PRO_5043797926" description="C-type lectin" evidence="1">
    <location>
        <begin position="19"/>
        <end position="85"/>
    </location>
</feature>
<dbReference type="InterPro" id="IPR016186">
    <property type="entry name" value="C-type_lectin-like/link_sf"/>
</dbReference>
<feature type="non-terminal residue" evidence="2">
    <location>
        <position position="1"/>
    </location>
</feature>
<dbReference type="AlphaFoldDB" id="A0AAV5SSC9"/>
<dbReference type="EMBL" id="BTSX01000002">
    <property type="protein sequence ID" value="GMS85687.1"/>
    <property type="molecule type" value="Genomic_DNA"/>
</dbReference>
<evidence type="ECO:0000313" key="2">
    <source>
        <dbReference type="EMBL" id="GMS85687.1"/>
    </source>
</evidence>
<protein>
    <recommendedName>
        <fullName evidence="4">C-type lectin</fullName>
    </recommendedName>
</protein>
<name>A0AAV5SSC9_9BILA</name>
<feature type="signal peptide" evidence="1">
    <location>
        <begin position="1"/>
        <end position="18"/>
    </location>
</feature>
<sequence>NVAPFLFLLLLALTHCNACPEGYTQAPHGGDCFKGKSFYDAFATPYFAKTFDEAETACNFDGGGLLTSIHSDEENNFVTMKVYCN</sequence>
<keyword evidence="1" id="KW-0732">Signal</keyword>
<evidence type="ECO:0008006" key="4">
    <source>
        <dbReference type="Google" id="ProtNLM"/>
    </source>
</evidence>
<dbReference type="InterPro" id="IPR016187">
    <property type="entry name" value="CTDL_fold"/>
</dbReference>
<dbReference type="SUPFAM" id="SSF56436">
    <property type="entry name" value="C-type lectin-like"/>
    <property type="match status" value="1"/>
</dbReference>
<keyword evidence="3" id="KW-1185">Reference proteome</keyword>
<comment type="caution">
    <text evidence="2">The sequence shown here is derived from an EMBL/GenBank/DDBJ whole genome shotgun (WGS) entry which is preliminary data.</text>
</comment>
<accession>A0AAV5SSC9</accession>